<keyword evidence="2" id="KW-1185">Reference proteome</keyword>
<accession>A0AAV0ZDD5</accession>
<dbReference type="Gene3D" id="2.70.98.10">
    <property type="match status" value="1"/>
</dbReference>
<dbReference type="GO" id="GO:0010628">
    <property type="term" value="P:positive regulation of gene expression"/>
    <property type="evidence" value="ECO:0007669"/>
    <property type="project" value="EnsemblPlants"/>
</dbReference>
<dbReference type="PANTHER" id="PTHR11122">
    <property type="entry name" value="APOSPORY-ASSOCIATED PROTEIN C-RELATED"/>
    <property type="match status" value="1"/>
</dbReference>
<name>A0AAV0ZDD5_VICFA</name>
<dbReference type="GO" id="GO:0009773">
    <property type="term" value="P:photosynthetic electron transport in photosystem I"/>
    <property type="evidence" value="ECO:0007669"/>
    <property type="project" value="EnsemblPlants"/>
</dbReference>
<dbReference type="InterPro" id="IPR014718">
    <property type="entry name" value="GH-type_carb-bd"/>
</dbReference>
<evidence type="ECO:0000313" key="1">
    <source>
        <dbReference type="EMBL" id="CAI8595263.1"/>
    </source>
</evidence>
<organism evidence="1 2">
    <name type="scientific">Vicia faba</name>
    <name type="common">Broad bean</name>
    <name type="synonym">Faba vulgaris</name>
    <dbReference type="NCBI Taxonomy" id="3906"/>
    <lineage>
        <taxon>Eukaryota</taxon>
        <taxon>Viridiplantae</taxon>
        <taxon>Streptophyta</taxon>
        <taxon>Embryophyta</taxon>
        <taxon>Tracheophyta</taxon>
        <taxon>Spermatophyta</taxon>
        <taxon>Magnoliopsida</taxon>
        <taxon>eudicotyledons</taxon>
        <taxon>Gunneridae</taxon>
        <taxon>Pentapetalae</taxon>
        <taxon>rosids</taxon>
        <taxon>fabids</taxon>
        <taxon>Fabales</taxon>
        <taxon>Fabaceae</taxon>
        <taxon>Papilionoideae</taxon>
        <taxon>50 kb inversion clade</taxon>
        <taxon>NPAAA clade</taxon>
        <taxon>Hologalegina</taxon>
        <taxon>IRL clade</taxon>
        <taxon>Fabeae</taxon>
        <taxon>Vicia</taxon>
    </lineage>
</organism>
<dbReference type="GO" id="GO:0016020">
    <property type="term" value="C:membrane"/>
    <property type="evidence" value="ECO:0007669"/>
    <property type="project" value="EnsemblPlants"/>
</dbReference>
<proteinExistence type="predicted"/>
<evidence type="ECO:0000313" key="2">
    <source>
        <dbReference type="Proteomes" id="UP001157006"/>
    </source>
</evidence>
<dbReference type="InterPro" id="IPR011013">
    <property type="entry name" value="Gal_mutarotase_sf_dom"/>
</dbReference>
<dbReference type="AlphaFoldDB" id="A0AAV0ZDD5"/>
<protein>
    <recommendedName>
        <fullName evidence="3">NDH-dependent cyclic electron flow 5</fullName>
    </recommendedName>
</protein>
<sequence>MASSTSLFCSNFFIPKSTRNTLPSTQFCLPFSSYIQHNHYKKFFPLPKVASVPYQPINFDYLQQEFNGHGVTFEEVGGSCMAKMELKNGSIATILLPSGLITSYKAPMWHGAKVELLHTAVSESELGDAIIQGGVSLNFNFQVNDDDGDVVSWSPSNWVLHNIKGNAEESIQVELINKGPDGKTGLKYIVTLEEDGLGSELEISNSNSSPLQMTGSILTHLTVSNPEATYAIGLDRSNYYIRPPFESEFILSPPDSSEDKGLEKTWKSSVKQFFSGWGTNNQNNEVEGSQSDSEDMIGEETDTYKQLKERISLVYTDAPRSFTLIDRGRRNSVLVGRSGFNETYLFSPGSSGIESYSKYAYICVGQAAVLQPIVLSSQNVWKGGQYLHNPNL</sequence>
<dbReference type="SUPFAM" id="SSF74650">
    <property type="entry name" value="Galactose mutarotase-like"/>
    <property type="match status" value="1"/>
</dbReference>
<dbReference type="GO" id="GO:0047938">
    <property type="term" value="F:glucose-6-phosphate 1-epimerase activity"/>
    <property type="evidence" value="ECO:0007669"/>
    <property type="project" value="TreeGrafter"/>
</dbReference>
<dbReference type="PANTHER" id="PTHR11122:SF15">
    <property type="entry name" value="PROTEIN NDH-DEPENDENT CYCLIC ELECTRON FLOW 5"/>
    <property type="match status" value="1"/>
</dbReference>
<dbReference type="GO" id="GO:0009507">
    <property type="term" value="C:chloroplast"/>
    <property type="evidence" value="ECO:0007669"/>
    <property type="project" value="EnsemblPlants"/>
</dbReference>
<dbReference type="Proteomes" id="UP001157006">
    <property type="component" value="Chromosome 1S"/>
</dbReference>
<dbReference type="GO" id="GO:0030246">
    <property type="term" value="F:carbohydrate binding"/>
    <property type="evidence" value="ECO:0007669"/>
    <property type="project" value="InterPro"/>
</dbReference>
<dbReference type="GO" id="GO:0005975">
    <property type="term" value="P:carbohydrate metabolic process"/>
    <property type="evidence" value="ECO:0007669"/>
    <property type="project" value="InterPro"/>
</dbReference>
<evidence type="ECO:0008006" key="3">
    <source>
        <dbReference type="Google" id="ProtNLM"/>
    </source>
</evidence>
<dbReference type="EMBL" id="OX451735">
    <property type="protein sequence ID" value="CAI8595263.1"/>
    <property type="molecule type" value="Genomic_DNA"/>
</dbReference>
<reference evidence="1 2" key="1">
    <citation type="submission" date="2023-01" db="EMBL/GenBank/DDBJ databases">
        <authorList>
            <person name="Kreplak J."/>
        </authorList>
    </citation>
    <scope>NUCLEOTIDE SEQUENCE [LARGE SCALE GENOMIC DNA]</scope>
</reference>
<gene>
    <name evidence="1" type="ORF">VFH_I182800</name>
</gene>